<protein>
    <submittedName>
        <fullName evidence="1">Uncharacterized protein</fullName>
    </submittedName>
</protein>
<reference evidence="1 2" key="1">
    <citation type="journal article" date="2019" name="Genome Biol. Evol.">
        <title>Insights into the evolution of the New World diploid cottons (Gossypium, subgenus Houzingenia) based on genome sequencing.</title>
        <authorList>
            <person name="Grover C.E."/>
            <person name="Arick M.A. 2nd"/>
            <person name="Thrash A."/>
            <person name="Conover J.L."/>
            <person name="Sanders W.S."/>
            <person name="Peterson D.G."/>
            <person name="Frelichowski J.E."/>
            <person name="Scheffler J.A."/>
            <person name="Scheffler B.E."/>
            <person name="Wendel J.F."/>
        </authorList>
    </citation>
    <scope>NUCLEOTIDE SEQUENCE [LARGE SCALE GENOMIC DNA]</scope>
    <source>
        <strain evidence="1">185</strain>
        <tissue evidence="1">Leaf</tissue>
    </source>
</reference>
<evidence type="ECO:0000313" key="2">
    <source>
        <dbReference type="Proteomes" id="UP000593577"/>
    </source>
</evidence>
<dbReference type="EMBL" id="JABFAA010000002">
    <property type="protein sequence ID" value="MBA0676797.1"/>
    <property type="molecule type" value="Genomic_DNA"/>
</dbReference>
<keyword evidence="2" id="KW-1185">Reference proteome</keyword>
<proteinExistence type="predicted"/>
<comment type="caution">
    <text evidence="1">The sequence shown here is derived from an EMBL/GenBank/DDBJ whole genome shotgun (WGS) entry which is preliminary data.</text>
</comment>
<gene>
    <name evidence="1" type="ORF">Goari_018254</name>
</gene>
<sequence length="18" mass="1958">MSWGILGGLLNLIQLCNL</sequence>
<accession>A0A7J8WP12</accession>
<organism evidence="1 2">
    <name type="scientific">Gossypium aridum</name>
    <name type="common">American cotton</name>
    <name type="synonym">Erioxylum aridum</name>
    <dbReference type="NCBI Taxonomy" id="34290"/>
    <lineage>
        <taxon>Eukaryota</taxon>
        <taxon>Viridiplantae</taxon>
        <taxon>Streptophyta</taxon>
        <taxon>Embryophyta</taxon>
        <taxon>Tracheophyta</taxon>
        <taxon>Spermatophyta</taxon>
        <taxon>Magnoliopsida</taxon>
        <taxon>eudicotyledons</taxon>
        <taxon>Gunneridae</taxon>
        <taxon>Pentapetalae</taxon>
        <taxon>rosids</taxon>
        <taxon>malvids</taxon>
        <taxon>Malvales</taxon>
        <taxon>Malvaceae</taxon>
        <taxon>Malvoideae</taxon>
        <taxon>Gossypium</taxon>
    </lineage>
</organism>
<feature type="non-terminal residue" evidence="1">
    <location>
        <position position="18"/>
    </location>
</feature>
<name>A0A7J8WP12_GOSAI</name>
<dbReference type="AlphaFoldDB" id="A0A7J8WP12"/>
<evidence type="ECO:0000313" key="1">
    <source>
        <dbReference type="EMBL" id="MBA0676797.1"/>
    </source>
</evidence>
<dbReference type="Proteomes" id="UP000593577">
    <property type="component" value="Unassembled WGS sequence"/>
</dbReference>